<dbReference type="Proteomes" id="UP000830375">
    <property type="component" value="Unassembled WGS sequence"/>
</dbReference>
<dbReference type="InterPro" id="IPR033579">
    <property type="entry name" value="TMEM128"/>
</dbReference>
<feature type="transmembrane region" description="Helical" evidence="2">
    <location>
        <begin position="99"/>
        <end position="126"/>
    </location>
</feature>
<dbReference type="Pfam" id="PF20479">
    <property type="entry name" value="TMEM128"/>
    <property type="match status" value="1"/>
</dbReference>
<keyword evidence="4" id="KW-1185">Reference proteome</keyword>
<feature type="transmembrane region" description="Helical" evidence="2">
    <location>
        <begin position="138"/>
        <end position="162"/>
    </location>
</feature>
<dbReference type="PANTHER" id="PTHR31134:SF1">
    <property type="entry name" value="TRANSMEMBRANE PROTEIN 128"/>
    <property type="match status" value="1"/>
</dbReference>
<evidence type="ECO:0000313" key="3">
    <source>
        <dbReference type="EMBL" id="KAI2656650.1"/>
    </source>
</evidence>
<evidence type="ECO:0000256" key="1">
    <source>
        <dbReference type="SAM" id="MobiDB-lite"/>
    </source>
</evidence>
<keyword evidence="2" id="KW-1133">Transmembrane helix</keyword>
<dbReference type="PANTHER" id="PTHR31134">
    <property type="entry name" value="TRANSMEMBRANE PROTEIN 128"/>
    <property type="match status" value="1"/>
</dbReference>
<protein>
    <submittedName>
        <fullName evidence="3">Transmembrane protein 128</fullName>
    </submittedName>
</protein>
<reference evidence="3 4" key="1">
    <citation type="submission" date="2022-01" db="EMBL/GenBank/DDBJ databases">
        <title>A high-quality chromosome-level genome assembly of rohu carp, Labeo rohita.</title>
        <authorList>
            <person name="Arick M.A. II"/>
            <person name="Hsu C.-Y."/>
            <person name="Magbanua Z."/>
            <person name="Pechanova O."/>
            <person name="Grover C."/>
            <person name="Miller E."/>
            <person name="Thrash A."/>
            <person name="Ezzel L."/>
            <person name="Alam S."/>
            <person name="Benzie J."/>
            <person name="Hamilton M."/>
            <person name="Karsi A."/>
            <person name="Lawrence M.L."/>
            <person name="Peterson D.G."/>
        </authorList>
    </citation>
    <scope>NUCLEOTIDE SEQUENCE [LARGE SCALE GENOMIC DNA]</scope>
    <source>
        <strain evidence="4">BAU-BD-2019</strain>
        <tissue evidence="3">Blood</tissue>
    </source>
</reference>
<feature type="transmembrane region" description="Helical" evidence="2">
    <location>
        <begin position="72"/>
        <end position="93"/>
    </location>
</feature>
<keyword evidence="2 3" id="KW-0812">Transmembrane</keyword>
<name>A0ABQ8M186_LABRO</name>
<keyword evidence="2" id="KW-0472">Membrane</keyword>
<sequence length="426" mass="48116">MRSETGPTRFGSGDSLESQSVARHESAAAGIELTNVRRRFKTNEEEEHDEQSSGPDEAVDVKTPARINRHSVFWIAASVALTYYLDFFTVVLNHSDIHSWWFCVGLVLLGLCVGLAGFCIVYLEWFRGIKHYDQEYPAVPAVTTAAFIAASCSLNIALWPVWSFFTPVILFTQFMGVSVRVSEGIITDPLTKVRAAATNAAYSYPLTSVSARRTLLELHQYHEKQNWTGLKLQGKLACLSSADHSVSRSFLKNTALSEDIVIFTVKARLLVLPTRLNFSIWFPTTQVPHCLHHTTEQITETLPHILNGCHAHKGKYTDRIVDLTVKDISQHLPPLVACTFDSSMEEAFMTKVIKYQPLLNTITEIGYWGRLLVFIFGSSGRTHRLVVRGLQRLGMPKKRAKRLVKYCYYRRSPYTAETLLLISITW</sequence>
<dbReference type="EMBL" id="JACTAM010000014">
    <property type="protein sequence ID" value="KAI2656650.1"/>
    <property type="molecule type" value="Genomic_DNA"/>
</dbReference>
<gene>
    <name evidence="3" type="ORF">H4Q32_020624</name>
</gene>
<feature type="region of interest" description="Disordered" evidence="1">
    <location>
        <begin position="1"/>
        <end position="60"/>
    </location>
</feature>
<evidence type="ECO:0000313" key="4">
    <source>
        <dbReference type="Proteomes" id="UP000830375"/>
    </source>
</evidence>
<proteinExistence type="predicted"/>
<accession>A0ABQ8M186</accession>
<evidence type="ECO:0000256" key="2">
    <source>
        <dbReference type="SAM" id="Phobius"/>
    </source>
</evidence>
<organism evidence="3 4">
    <name type="scientific">Labeo rohita</name>
    <name type="common">Indian major carp</name>
    <name type="synonym">Cyprinus rohita</name>
    <dbReference type="NCBI Taxonomy" id="84645"/>
    <lineage>
        <taxon>Eukaryota</taxon>
        <taxon>Metazoa</taxon>
        <taxon>Chordata</taxon>
        <taxon>Craniata</taxon>
        <taxon>Vertebrata</taxon>
        <taxon>Euteleostomi</taxon>
        <taxon>Actinopterygii</taxon>
        <taxon>Neopterygii</taxon>
        <taxon>Teleostei</taxon>
        <taxon>Ostariophysi</taxon>
        <taxon>Cypriniformes</taxon>
        <taxon>Cyprinidae</taxon>
        <taxon>Labeoninae</taxon>
        <taxon>Labeonini</taxon>
        <taxon>Labeo</taxon>
    </lineage>
</organism>
<comment type="caution">
    <text evidence="3">The sequence shown here is derived from an EMBL/GenBank/DDBJ whole genome shotgun (WGS) entry which is preliminary data.</text>
</comment>